<name>A0A1P8PGM8_9GAMM</name>
<dbReference type="AlphaFoldDB" id="A0A1P8PGM8"/>
<dbReference type="GO" id="GO:0030153">
    <property type="term" value="P:bacteriocin immunity"/>
    <property type="evidence" value="ECO:0007669"/>
    <property type="project" value="InterPro"/>
</dbReference>
<dbReference type="Pfam" id="PF06713">
    <property type="entry name" value="bPH_4"/>
    <property type="match status" value="1"/>
</dbReference>
<feature type="domain" description="Uncharacterized protein YyaB-like PH" evidence="1">
    <location>
        <begin position="60"/>
        <end position="134"/>
    </location>
</feature>
<proteinExistence type="predicted"/>
<dbReference type="GeneID" id="58164379"/>
<accession>A0A1P8PGM8</accession>
<dbReference type="InterPro" id="IPR009589">
    <property type="entry name" value="PH_YyaB-like"/>
</dbReference>
<evidence type="ECO:0000313" key="3">
    <source>
        <dbReference type="Proteomes" id="UP000503505"/>
    </source>
</evidence>
<dbReference type="RefSeq" id="WP_004813613.1">
    <property type="nucleotide sequence ID" value="NZ_CAURJC010000005.1"/>
</dbReference>
<reference evidence="2 3" key="1">
    <citation type="submission" date="2019-09" db="EMBL/GenBank/DDBJ databases">
        <title>Non-baumannii Acinetobacter spp. carrying blaNDM-1 isolated in China.</title>
        <authorList>
            <person name="Cui C."/>
            <person name="Chen C."/>
            <person name="Sun J."/>
            <person name="Liu Y."/>
        </authorList>
    </citation>
    <scope>NUCLEOTIDE SEQUENCE [LARGE SCALE GENOMIC DNA]</scope>
    <source>
        <strain evidence="2 3">HZE23-1</strain>
    </source>
</reference>
<gene>
    <name evidence="2" type="ORF">FSC10_13950</name>
</gene>
<protein>
    <submittedName>
        <fullName evidence="2">PH domain-containing protein</fullName>
    </submittedName>
</protein>
<evidence type="ECO:0000313" key="2">
    <source>
        <dbReference type="EMBL" id="QIC68393.1"/>
    </source>
</evidence>
<dbReference type="KEGG" id="asj:AsACE_CH00218"/>
<evidence type="ECO:0000259" key="1">
    <source>
        <dbReference type="Pfam" id="PF06713"/>
    </source>
</evidence>
<dbReference type="Proteomes" id="UP000503505">
    <property type="component" value="Chromosome"/>
</dbReference>
<organism evidence="2 3">
    <name type="scientific">Acinetobacter schindleri</name>
    <dbReference type="NCBI Taxonomy" id="108981"/>
    <lineage>
        <taxon>Bacteria</taxon>
        <taxon>Pseudomonadati</taxon>
        <taxon>Pseudomonadota</taxon>
        <taxon>Gammaproteobacteria</taxon>
        <taxon>Moraxellales</taxon>
        <taxon>Moraxellaceae</taxon>
        <taxon>Acinetobacter</taxon>
    </lineage>
</organism>
<sequence>MQVFRSKKDWWLVAFLVCMTGLLVQLLLVMSAKGTMQQYPLHTAVYILTIVMIWWPVLNTRYQLTADQLIVKSMWFSWQIPVAAIQAVTPTDYSSVAPALSLKRLRVDYREDGTNKFVLISPKDQMAFINAVQNQQAS</sequence>
<dbReference type="EMBL" id="CP044463">
    <property type="protein sequence ID" value="QIC68393.1"/>
    <property type="molecule type" value="Genomic_DNA"/>
</dbReference>